<protein>
    <submittedName>
        <fullName evidence="2">Phytochrome-like protein cph2</fullName>
    </submittedName>
</protein>
<dbReference type="PANTHER" id="PTHR33121:SF76">
    <property type="entry name" value="SIGNALING PROTEIN"/>
    <property type="match status" value="1"/>
</dbReference>
<dbReference type="GO" id="GO:0071111">
    <property type="term" value="F:cyclic-guanylate-specific phosphodiesterase activity"/>
    <property type="evidence" value="ECO:0007669"/>
    <property type="project" value="InterPro"/>
</dbReference>
<feature type="domain" description="EAL" evidence="1">
    <location>
        <begin position="1"/>
        <end position="220"/>
    </location>
</feature>
<proteinExistence type="predicted"/>
<dbReference type="InterPro" id="IPR050706">
    <property type="entry name" value="Cyclic-di-GMP_PDE-like"/>
</dbReference>
<organism evidence="2">
    <name type="scientific">mine drainage metagenome</name>
    <dbReference type="NCBI Taxonomy" id="410659"/>
    <lineage>
        <taxon>unclassified sequences</taxon>
        <taxon>metagenomes</taxon>
        <taxon>ecological metagenomes</taxon>
    </lineage>
</organism>
<dbReference type="EMBL" id="MLJW01000127">
    <property type="protein sequence ID" value="OIQ97840.1"/>
    <property type="molecule type" value="Genomic_DNA"/>
</dbReference>
<name>A0A1J5RNM5_9ZZZZ</name>
<dbReference type="Gene3D" id="3.20.20.450">
    <property type="entry name" value="EAL domain"/>
    <property type="match status" value="1"/>
</dbReference>
<accession>A0A1J5RNM5</accession>
<dbReference type="SMART" id="SM00052">
    <property type="entry name" value="EAL"/>
    <property type="match status" value="1"/>
</dbReference>
<evidence type="ECO:0000259" key="1">
    <source>
        <dbReference type="PROSITE" id="PS50883"/>
    </source>
</evidence>
<evidence type="ECO:0000313" key="2">
    <source>
        <dbReference type="EMBL" id="OIQ97840.1"/>
    </source>
</evidence>
<dbReference type="Pfam" id="PF00563">
    <property type="entry name" value="EAL"/>
    <property type="match status" value="1"/>
</dbReference>
<dbReference type="InterPro" id="IPR001633">
    <property type="entry name" value="EAL_dom"/>
</dbReference>
<dbReference type="PANTHER" id="PTHR33121">
    <property type="entry name" value="CYCLIC DI-GMP PHOSPHODIESTERASE PDEF"/>
    <property type="match status" value="1"/>
</dbReference>
<dbReference type="CDD" id="cd01948">
    <property type="entry name" value="EAL"/>
    <property type="match status" value="1"/>
</dbReference>
<dbReference type="AlphaFoldDB" id="A0A1J5RNM5"/>
<sequence>MTRPHFRLEPIVDLVSDETLGFELLAGADRCPDWTDGGWRTWYARLADLFRVHIPASVRVFVNVDAHQALDPAIIEGLLAIPGRDRLVVEWTEHIRPGLHAADFREASACAFERLTQAGFALAIDDVGSGYDGIGRALQVRPAFAKLDMSLTHLARRVDPRFLRDLRELFEGVGARVIAEGIESPGDLERVRAAGIRHGQGYYFTRGMERTAMTSVLNVS</sequence>
<dbReference type="PROSITE" id="PS50883">
    <property type="entry name" value="EAL"/>
    <property type="match status" value="1"/>
</dbReference>
<dbReference type="InterPro" id="IPR035919">
    <property type="entry name" value="EAL_sf"/>
</dbReference>
<reference evidence="2" key="1">
    <citation type="submission" date="2016-10" db="EMBL/GenBank/DDBJ databases">
        <title>Sequence of Gallionella enrichment culture.</title>
        <authorList>
            <person name="Poehlein A."/>
            <person name="Muehling M."/>
            <person name="Daniel R."/>
        </authorList>
    </citation>
    <scope>NUCLEOTIDE SEQUENCE</scope>
</reference>
<dbReference type="SUPFAM" id="SSF141868">
    <property type="entry name" value="EAL domain-like"/>
    <property type="match status" value="1"/>
</dbReference>
<comment type="caution">
    <text evidence="2">The sequence shown here is derived from an EMBL/GenBank/DDBJ whole genome shotgun (WGS) entry which is preliminary data.</text>
</comment>
<gene>
    <name evidence="2" type="primary">cph2_37</name>
    <name evidence="2" type="ORF">GALL_201650</name>
</gene>